<sequence>MIDEKYDIVGQATRNIKQILAIISEEKRWYTILEISERSDMITRTVQRYIHELDARIRNFNDDNIQLLVTKNKGVFLELHPGADLSGFSLFLLEDNITIDLLKSLFFENFHSVKKFAYDNFMSETTIRRLLKMFQEIVEPYQIHLTRETFIIEGKESQIRLFIYIIFWKVYRGATWPFETINRKLINSHVDKVATILKLNLTAIHKQQIAYILAINIIRVRKKHFIEKEDRWDHYINIEEDYSGYKKFKAIFEDMNMGSDGEISFFYLIMETRPKIYEVKEISDRIMNYHKKQNSSIWLATELFLIRFSENFLEIPEDQRSIFITNSFCAHLFCDLFDNFSLDINGYEYLDNHEKFYPILNTKLDSLIDELYAETKNKIFLEKEFLLTRYALLFSLLKPLTYFEKEIQIVLDTDLPKLAEINLKNQILDTLKYRYTIVFLDKNNAEEADLFLTTTPTPLLINQYLDGKVLYIGSQLSPRDFINIETIVADTIKEKN</sequence>
<reference evidence="5" key="1">
    <citation type="journal article" date="2013" name="Genome Announc.">
        <title>Complete Chromosome Sequence of Carnobacterium maltaromaticum LMA 28.</title>
        <authorList>
            <person name="Cailliez-Grimal C."/>
            <person name="Chaillou S."/>
            <person name="Anba-Mondoloni J."/>
            <person name="Loux V."/>
            <person name="Afzal M.I."/>
            <person name="Rahman A."/>
            <person name="Kergourlay G."/>
            <person name="Champomier-Verges M.C."/>
            <person name="Zagorec M."/>
            <person name="Dalgaard P."/>
            <person name="Leisner J.J."/>
            <person name="Prevost H."/>
            <person name="Revol-Junelles A.M."/>
            <person name="Borges F."/>
        </authorList>
    </citation>
    <scope>NUCLEOTIDE SEQUENCE</scope>
    <source>
        <strain evidence="5">LMA28</strain>
    </source>
</reference>
<dbReference type="InterPro" id="IPR036388">
    <property type="entry name" value="WH-like_DNA-bd_sf"/>
</dbReference>
<accession>K8EDJ9</accession>
<dbReference type="OrthoDB" id="2192627at2"/>
<feature type="domain" description="Mga helix-turn-helix" evidence="3">
    <location>
        <begin position="91"/>
        <end position="166"/>
    </location>
</feature>
<dbReference type="KEGG" id="cml:BN424_348"/>
<dbReference type="RefSeq" id="WP_010054895.1">
    <property type="nucleotide sequence ID" value="NC_019425.2"/>
</dbReference>
<dbReference type="STRING" id="1234679.BN424_348"/>
<proteinExistence type="predicted"/>
<evidence type="ECO:0000313" key="5">
    <source>
        <dbReference type="Proteomes" id="UP000000212"/>
    </source>
</evidence>
<dbReference type="AlphaFoldDB" id="K8EDJ9"/>
<dbReference type="EMBL" id="HE999757">
    <property type="protein sequence ID" value="CCO09828.2"/>
    <property type="molecule type" value="Genomic_DNA"/>
</dbReference>
<gene>
    <name evidence="4" type="ORF">BN424_348</name>
</gene>
<dbReference type="PANTHER" id="PTHR30185:SF13">
    <property type="entry name" value="LICABCH OPERON REGULATOR-RELATED"/>
    <property type="match status" value="1"/>
</dbReference>
<dbReference type="HOGENOM" id="CLU_036476_3_0_9"/>
<evidence type="ECO:0000313" key="4">
    <source>
        <dbReference type="EMBL" id="CCO09828.2"/>
    </source>
</evidence>
<dbReference type="Pfam" id="PF05043">
    <property type="entry name" value="Mga"/>
    <property type="match status" value="1"/>
</dbReference>
<dbReference type="Gene3D" id="1.10.10.10">
    <property type="entry name" value="Winged helix-like DNA-binding domain superfamily/Winged helix DNA-binding domain"/>
    <property type="match status" value="1"/>
</dbReference>
<dbReference type="InterPro" id="IPR050661">
    <property type="entry name" value="BglG_antiterminators"/>
</dbReference>
<protein>
    <submittedName>
        <fullName evidence="4">Mga helix-turn-helix domain protein</fullName>
    </submittedName>
</protein>
<evidence type="ECO:0000256" key="1">
    <source>
        <dbReference type="ARBA" id="ARBA00023015"/>
    </source>
</evidence>
<dbReference type="GeneID" id="83607277"/>
<organism evidence="4 5">
    <name type="scientific">Carnobacterium maltaromaticum LMA28</name>
    <dbReference type="NCBI Taxonomy" id="1234679"/>
    <lineage>
        <taxon>Bacteria</taxon>
        <taxon>Bacillati</taxon>
        <taxon>Bacillota</taxon>
        <taxon>Bacilli</taxon>
        <taxon>Lactobacillales</taxon>
        <taxon>Carnobacteriaceae</taxon>
        <taxon>Carnobacterium</taxon>
    </lineage>
</organism>
<name>K8EDJ9_CARML</name>
<keyword evidence="1" id="KW-0805">Transcription regulation</keyword>
<dbReference type="PANTHER" id="PTHR30185">
    <property type="entry name" value="CRYPTIC BETA-GLUCOSIDE BGL OPERON ANTITERMINATOR"/>
    <property type="match status" value="1"/>
</dbReference>
<evidence type="ECO:0000259" key="3">
    <source>
        <dbReference type="Pfam" id="PF05043"/>
    </source>
</evidence>
<dbReference type="Proteomes" id="UP000000212">
    <property type="component" value="Chromosome"/>
</dbReference>
<dbReference type="eggNOG" id="COG3711">
    <property type="taxonomic scope" value="Bacteria"/>
</dbReference>
<evidence type="ECO:0000256" key="2">
    <source>
        <dbReference type="ARBA" id="ARBA00023163"/>
    </source>
</evidence>
<keyword evidence="2" id="KW-0804">Transcription</keyword>
<dbReference type="InterPro" id="IPR007737">
    <property type="entry name" value="Mga_HTH"/>
</dbReference>
<keyword evidence="5" id="KW-1185">Reference proteome</keyword>